<evidence type="ECO:0000313" key="3">
    <source>
        <dbReference type="EMBL" id="KAK8866967.1"/>
    </source>
</evidence>
<dbReference type="Pfam" id="PF00128">
    <property type="entry name" value="Alpha-amylase"/>
    <property type="match status" value="2"/>
</dbReference>
<organism evidence="3 4">
    <name type="scientific">Tritrichomonas musculus</name>
    <dbReference type="NCBI Taxonomy" id="1915356"/>
    <lineage>
        <taxon>Eukaryota</taxon>
        <taxon>Metamonada</taxon>
        <taxon>Parabasalia</taxon>
        <taxon>Tritrichomonadida</taxon>
        <taxon>Tritrichomonadidae</taxon>
        <taxon>Tritrichomonas</taxon>
    </lineage>
</organism>
<evidence type="ECO:0000259" key="2">
    <source>
        <dbReference type="SMART" id="SM00642"/>
    </source>
</evidence>
<dbReference type="Gene3D" id="3.20.20.80">
    <property type="entry name" value="Glycosidases"/>
    <property type="match status" value="1"/>
</dbReference>
<proteinExistence type="predicted"/>
<dbReference type="PANTHER" id="PTHR10357:SF228">
    <property type="entry name" value="PUTATIVE-RELATED"/>
    <property type="match status" value="1"/>
</dbReference>
<protein>
    <recommendedName>
        <fullName evidence="2">Glycosyl hydrolase family 13 catalytic domain-containing protein</fullName>
    </recommendedName>
</protein>
<dbReference type="Proteomes" id="UP001470230">
    <property type="component" value="Unassembled WGS sequence"/>
</dbReference>
<dbReference type="SUPFAM" id="SSF51445">
    <property type="entry name" value="(Trans)glycosidases"/>
    <property type="match status" value="1"/>
</dbReference>
<keyword evidence="1" id="KW-0472">Membrane</keyword>
<keyword evidence="1" id="KW-1133">Transmembrane helix</keyword>
<name>A0ABR2IQW7_9EUKA</name>
<dbReference type="InterPro" id="IPR006047">
    <property type="entry name" value="GH13_cat_dom"/>
</dbReference>
<accession>A0ABR2IQW7</accession>
<reference evidence="3 4" key="1">
    <citation type="submission" date="2024-04" db="EMBL/GenBank/DDBJ databases">
        <title>Tritrichomonas musculus Genome.</title>
        <authorList>
            <person name="Alves-Ferreira E."/>
            <person name="Grigg M."/>
            <person name="Lorenzi H."/>
            <person name="Galac M."/>
        </authorList>
    </citation>
    <scope>NUCLEOTIDE SEQUENCE [LARGE SCALE GENOMIC DNA]</scope>
    <source>
        <strain evidence="3 4">EAF2021</strain>
    </source>
</reference>
<evidence type="ECO:0000313" key="4">
    <source>
        <dbReference type="Proteomes" id="UP001470230"/>
    </source>
</evidence>
<comment type="caution">
    <text evidence="3">The sequence shown here is derived from an EMBL/GenBank/DDBJ whole genome shotgun (WGS) entry which is preliminary data.</text>
</comment>
<dbReference type="SMART" id="SM00642">
    <property type="entry name" value="Aamy"/>
    <property type="match status" value="1"/>
</dbReference>
<feature type="transmembrane region" description="Helical" evidence="1">
    <location>
        <begin position="505"/>
        <end position="525"/>
    </location>
</feature>
<keyword evidence="4" id="KW-1185">Reference proteome</keyword>
<gene>
    <name evidence="3" type="ORF">M9Y10_009936</name>
</gene>
<keyword evidence="1" id="KW-0812">Transmembrane</keyword>
<feature type="domain" description="Glycosyl hydrolase family 13 catalytic" evidence="2">
    <location>
        <begin position="24"/>
        <end position="397"/>
    </location>
</feature>
<dbReference type="InterPro" id="IPR017853">
    <property type="entry name" value="GH"/>
</dbReference>
<dbReference type="EMBL" id="JAPFFF010000015">
    <property type="protein sequence ID" value="KAK8866967.1"/>
    <property type="molecule type" value="Genomic_DNA"/>
</dbReference>
<sequence length="556" mass="62638">MLYLLFIVALSVDESKFNDLTIYEIMLAAYQDGDPTIGYGIGYGPSMFKGDLQGVINGLEYIKSLGVNAIWLTPPFDCTYGQGGPVLQSSGYFSTNYFKIDPNFGTEATFRKLVEKAHSLGLYVFLDGVFGHHGGVSTKSPNGNMPVGTPSYVTYPDSLPYYAEVAQYWINEFEIDGWRLDQVIQLNQNGHNYMKEIREAIYAICDRRKQAGKTWGTLGYIVGEEWDGVEAINMHTYSGDGLRSAFDFNSRYYLVQGAAQEESGKGGFGIETFANVHRTPQEKGYINGVYPNLFVSNHDTWRFGNLVRARYNVSVDDDLYWKIHKMAIAALAIYTGPITFFYGDEYGDITSCWYGNREDCGPTTFSDNCGRTDGKIDNFNDRQTDLIQFTRRMLKVRNEHTSMTNGNYSRFFDKGDLYINIKSDQQNSDQVLYATTLSSTTRFVQINATKDRLVDVINGEVISNIGGKFSLTLNPYETRVFTIEDNIPDEKSAQENRNKKKRRTWLIVAGCAGLVLLIVLIILIVQLVKSRSKKSGTVVDDQDPLLENDHDGYTGM</sequence>
<dbReference type="CDD" id="cd00551">
    <property type="entry name" value="AmyAc_family"/>
    <property type="match status" value="1"/>
</dbReference>
<evidence type="ECO:0000256" key="1">
    <source>
        <dbReference type="SAM" id="Phobius"/>
    </source>
</evidence>
<dbReference type="PANTHER" id="PTHR10357">
    <property type="entry name" value="ALPHA-AMYLASE FAMILY MEMBER"/>
    <property type="match status" value="1"/>
</dbReference>